<dbReference type="EMBL" id="QGKM01000017">
    <property type="protein sequence ID" value="PWQ98234.1"/>
    <property type="molecule type" value="Genomic_DNA"/>
</dbReference>
<keyword evidence="9" id="KW-1185">Reference proteome</keyword>
<evidence type="ECO:0000313" key="9">
    <source>
        <dbReference type="Proteomes" id="UP000245539"/>
    </source>
</evidence>
<dbReference type="InterPro" id="IPR000182">
    <property type="entry name" value="GNAT_dom"/>
</dbReference>
<dbReference type="PANTHER" id="PTHR36449:SF1">
    <property type="entry name" value="ACETYLTRANSFERASE"/>
    <property type="match status" value="1"/>
</dbReference>
<dbReference type="AlphaFoldDB" id="A0A317CI42"/>
<evidence type="ECO:0000256" key="3">
    <source>
        <dbReference type="ARBA" id="ARBA00022649"/>
    </source>
</evidence>
<dbReference type="SUPFAM" id="SSF55729">
    <property type="entry name" value="Acyl-CoA N-acyltransferases (Nat)"/>
    <property type="match status" value="1"/>
</dbReference>
<evidence type="ECO:0000313" key="8">
    <source>
        <dbReference type="EMBL" id="PWQ98234.1"/>
    </source>
</evidence>
<reference evidence="8 9" key="1">
    <citation type="submission" date="2018-05" db="EMBL/GenBank/DDBJ databases">
        <title>Leucothrix arctica sp. nov., isolated from Arctic seawater.</title>
        <authorList>
            <person name="Choi A."/>
            <person name="Baek K."/>
        </authorList>
    </citation>
    <scope>NUCLEOTIDE SEQUENCE [LARGE SCALE GENOMIC DNA]</scope>
    <source>
        <strain evidence="8 9">JCM 18388</strain>
    </source>
</reference>
<evidence type="ECO:0000259" key="7">
    <source>
        <dbReference type="Pfam" id="PF13508"/>
    </source>
</evidence>
<gene>
    <name evidence="8" type="ORF">DKW60_08385</name>
</gene>
<dbReference type="InterPro" id="IPR016181">
    <property type="entry name" value="Acyl_CoA_acyltransferase"/>
</dbReference>
<feature type="domain" description="N-acetyltransferase" evidence="7">
    <location>
        <begin position="97"/>
        <end position="154"/>
    </location>
</feature>
<protein>
    <submittedName>
        <fullName evidence="8">GNAT family N-acetyltransferase</fullName>
    </submittedName>
</protein>
<dbReference type="GO" id="GO:0016747">
    <property type="term" value="F:acyltransferase activity, transferring groups other than amino-acyl groups"/>
    <property type="evidence" value="ECO:0007669"/>
    <property type="project" value="InterPro"/>
</dbReference>
<keyword evidence="3" id="KW-1277">Toxin-antitoxin system</keyword>
<keyword evidence="4 8" id="KW-0808">Transferase</keyword>
<evidence type="ECO:0000256" key="1">
    <source>
        <dbReference type="ARBA" id="ARBA00009342"/>
    </source>
</evidence>
<dbReference type="Gene3D" id="3.40.630.30">
    <property type="match status" value="1"/>
</dbReference>
<dbReference type="PANTHER" id="PTHR36449">
    <property type="entry name" value="ACETYLTRANSFERASE-RELATED"/>
    <property type="match status" value="1"/>
</dbReference>
<dbReference type="Pfam" id="PF13508">
    <property type="entry name" value="Acetyltransf_7"/>
    <property type="match status" value="1"/>
</dbReference>
<name>A0A317CI42_9GAMM</name>
<keyword evidence="5" id="KW-0012">Acyltransferase</keyword>
<keyword evidence="2" id="KW-0678">Repressor</keyword>
<dbReference type="Proteomes" id="UP000245539">
    <property type="component" value="Unassembled WGS sequence"/>
</dbReference>
<sequence length="180" mass="20390">MSWAKSFEELNKITHDRDSFDCGETELNTFIKTQAAKHMQAGISRTMVLPGTEPLPNQKYPICSFYSIAPSSIDRESLPPKLAKKLPRYPVPVFLLAQLAVHKEFHGSGLGKVSLSRALKYLWEVNAHMRAYAIVVDCLTESAQSFYTKYGFEVLCEHNGRVRLFLPMKTVELLFSTSDK</sequence>
<accession>A0A317CI42</accession>
<dbReference type="OrthoDB" id="9799147at2"/>
<organism evidence="8 9">
    <name type="scientific">Leucothrix pacifica</name>
    <dbReference type="NCBI Taxonomy" id="1247513"/>
    <lineage>
        <taxon>Bacteria</taxon>
        <taxon>Pseudomonadati</taxon>
        <taxon>Pseudomonadota</taxon>
        <taxon>Gammaproteobacteria</taxon>
        <taxon>Thiotrichales</taxon>
        <taxon>Thiotrichaceae</taxon>
        <taxon>Leucothrix</taxon>
    </lineage>
</organism>
<dbReference type="RefSeq" id="WP_109837206.1">
    <property type="nucleotide sequence ID" value="NZ_QGKM01000017.1"/>
</dbReference>
<comment type="catalytic activity">
    <reaction evidence="6">
        <text>glycyl-tRNA(Gly) + acetyl-CoA = N-acetylglycyl-tRNA(Gly) + CoA + H(+)</text>
        <dbReference type="Rhea" id="RHEA:81867"/>
        <dbReference type="Rhea" id="RHEA-COMP:9683"/>
        <dbReference type="Rhea" id="RHEA-COMP:19766"/>
        <dbReference type="ChEBI" id="CHEBI:15378"/>
        <dbReference type="ChEBI" id="CHEBI:57287"/>
        <dbReference type="ChEBI" id="CHEBI:57288"/>
        <dbReference type="ChEBI" id="CHEBI:78522"/>
        <dbReference type="ChEBI" id="CHEBI:232036"/>
    </reaction>
</comment>
<comment type="similarity">
    <text evidence="1">Belongs to the acetyltransferase family. GNAT subfamily.</text>
</comment>
<proteinExistence type="inferred from homology"/>
<evidence type="ECO:0000256" key="2">
    <source>
        <dbReference type="ARBA" id="ARBA00022491"/>
    </source>
</evidence>
<evidence type="ECO:0000256" key="6">
    <source>
        <dbReference type="ARBA" id="ARBA00049880"/>
    </source>
</evidence>
<evidence type="ECO:0000256" key="5">
    <source>
        <dbReference type="ARBA" id="ARBA00023315"/>
    </source>
</evidence>
<comment type="caution">
    <text evidence="8">The sequence shown here is derived from an EMBL/GenBank/DDBJ whole genome shotgun (WGS) entry which is preliminary data.</text>
</comment>
<evidence type="ECO:0000256" key="4">
    <source>
        <dbReference type="ARBA" id="ARBA00022679"/>
    </source>
</evidence>